<accession>A0A5J5F1X9</accession>
<feature type="region of interest" description="Disordered" evidence="4">
    <location>
        <begin position="485"/>
        <end position="515"/>
    </location>
</feature>
<dbReference type="GO" id="GO:0005524">
    <property type="term" value="F:ATP binding"/>
    <property type="evidence" value="ECO:0007669"/>
    <property type="project" value="UniProtKB-UniRule"/>
</dbReference>
<keyword evidence="7" id="KW-1185">Reference proteome</keyword>
<feature type="compositionally biased region" description="Basic and acidic residues" evidence="4">
    <location>
        <begin position="504"/>
        <end position="515"/>
    </location>
</feature>
<dbReference type="InterPro" id="IPR008271">
    <property type="entry name" value="Ser/Thr_kinase_AS"/>
</dbReference>
<evidence type="ECO:0000259" key="5">
    <source>
        <dbReference type="PROSITE" id="PS50011"/>
    </source>
</evidence>
<dbReference type="PROSITE" id="PS00107">
    <property type="entry name" value="PROTEIN_KINASE_ATP"/>
    <property type="match status" value="1"/>
</dbReference>
<dbReference type="PANTHER" id="PTHR24346:SF77">
    <property type="entry name" value="SERINE THREONINE PROTEIN KINASE"/>
    <property type="match status" value="1"/>
</dbReference>
<protein>
    <submittedName>
        <fullName evidence="6">Kinase-like domain-containing protein</fullName>
    </submittedName>
</protein>
<feature type="domain" description="Protein kinase" evidence="5">
    <location>
        <begin position="77"/>
        <end position="371"/>
    </location>
</feature>
<comment type="caution">
    <text evidence="6">The sequence shown here is derived from an EMBL/GenBank/DDBJ whole genome shotgun (WGS) entry which is preliminary data.</text>
</comment>
<dbReference type="GO" id="GO:0004683">
    <property type="term" value="F:calcium/calmodulin-dependent protein kinase activity"/>
    <property type="evidence" value="ECO:0007669"/>
    <property type="project" value="TreeGrafter"/>
</dbReference>
<dbReference type="EMBL" id="VXIS01000056">
    <property type="protein sequence ID" value="KAA8909577.1"/>
    <property type="molecule type" value="Genomic_DNA"/>
</dbReference>
<dbReference type="FunFam" id="3.30.200.20:FF:000447">
    <property type="entry name" value="Calcium/calmodulin dependent protein kinase"/>
    <property type="match status" value="1"/>
</dbReference>
<dbReference type="AlphaFoldDB" id="A0A5J5F1X9"/>
<keyword evidence="2 3" id="KW-0067">ATP-binding</keyword>
<dbReference type="GO" id="GO:0005737">
    <property type="term" value="C:cytoplasm"/>
    <property type="evidence" value="ECO:0007669"/>
    <property type="project" value="TreeGrafter"/>
</dbReference>
<keyword evidence="1 3" id="KW-0547">Nucleotide-binding</keyword>
<evidence type="ECO:0000256" key="4">
    <source>
        <dbReference type="SAM" id="MobiDB-lite"/>
    </source>
</evidence>
<evidence type="ECO:0000256" key="3">
    <source>
        <dbReference type="PROSITE-ProRule" id="PRU10141"/>
    </source>
</evidence>
<dbReference type="GO" id="GO:0005516">
    <property type="term" value="F:calmodulin binding"/>
    <property type="evidence" value="ECO:0007669"/>
    <property type="project" value="TreeGrafter"/>
</dbReference>
<keyword evidence="6" id="KW-0808">Transferase</keyword>
<reference evidence="6 7" key="1">
    <citation type="submission" date="2019-09" db="EMBL/GenBank/DDBJ databases">
        <title>Draft genome of the ectomycorrhizal ascomycete Sphaerosporella brunnea.</title>
        <authorList>
            <consortium name="DOE Joint Genome Institute"/>
            <person name="Benucci G.M."/>
            <person name="Marozzi G."/>
            <person name="Antonielli L."/>
            <person name="Sanchez S."/>
            <person name="Marco P."/>
            <person name="Wang X."/>
            <person name="Falini L.B."/>
            <person name="Barry K."/>
            <person name="Haridas S."/>
            <person name="Lipzen A."/>
            <person name="Labutti K."/>
            <person name="Grigoriev I.V."/>
            <person name="Murat C."/>
            <person name="Martin F."/>
            <person name="Albertini E."/>
            <person name="Donnini D."/>
            <person name="Bonito G."/>
        </authorList>
    </citation>
    <scope>NUCLEOTIDE SEQUENCE [LARGE SCALE GENOMIC DNA]</scope>
    <source>
        <strain evidence="6 7">Sb_GMNB300</strain>
    </source>
</reference>
<feature type="region of interest" description="Disordered" evidence="4">
    <location>
        <begin position="1"/>
        <end position="27"/>
    </location>
</feature>
<evidence type="ECO:0000313" key="7">
    <source>
        <dbReference type="Proteomes" id="UP000326924"/>
    </source>
</evidence>
<dbReference type="InterPro" id="IPR000719">
    <property type="entry name" value="Prot_kinase_dom"/>
</dbReference>
<evidence type="ECO:0000256" key="2">
    <source>
        <dbReference type="ARBA" id="ARBA00022840"/>
    </source>
</evidence>
<dbReference type="FunFam" id="1.10.510.10:FF:000995">
    <property type="entry name" value="BcCMK3, calcium/calmodulin-dependent protein kinase"/>
    <property type="match status" value="1"/>
</dbReference>
<dbReference type="SMART" id="SM00220">
    <property type="entry name" value="S_TKc"/>
    <property type="match status" value="1"/>
</dbReference>
<organism evidence="6 7">
    <name type="scientific">Sphaerosporella brunnea</name>
    <dbReference type="NCBI Taxonomy" id="1250544"/>
    <lineage>
        <taxon>Eukaryota</taxon>
        <taxon>Fungi</taxon>
        <taxon>Dikarya</taxon>
        <taxon>Ascomycota</taxon>
        <taxon>Pezizomycotina</taxon>
        <taxon>Pezizomycetes</taxon>
        <taxon>Pezizales</taxon>
        <taxon>Pyronemataceae</taxon>
        <taxon>Sphaerosporella</taxon>
    </lineage>
</organism>
<dbReference type="GO" id="GO:0035556">
    <property type="term" value="P:intracellular signal transduction"/>
    <property type="evidence" value="ECO:0007669"/>
    <property type="project" value="TreeGrafter"/>
</dbReference>
<dbReference type="Pfam" id="PF00069">
    <property type="entry name" value="Pkinase"/>
    <property type="match status" value="1"/>
</dbReference>
<dbReference type="Gene3D" id="3.30.200.20">
    <property type="entry name" value="Phosphorylase Kinase, domain 1"/>
    <property type="match status" value="1"/>
</dbReference>
<dbReference type="PROSITE" id="PS50011">
    <property type="entry name" value="PROTEIN_KINASE_DOM"/>
    <property type="match status" value="1"/>
</dbReference>
<dbReference type="Gene3D" id="1.10.510.10">
    <property type="entry name" value="Transferase(Phosphotransferase) domain 1"/>
    <property type="match status" value="1"/>
</dbReference>
<dbReference type="InParanoid" id="A0A5J5F1X9"/>
<proteinExistence type="predicted"/>
<name>A0A5J5F1X9_9PEZI</name>
<dbReference type="SUPFAM" id="SSF56112">
    <property type="entry name" value="Protein kinase-like (PK-like)"/>
    <property type="match status" value="1"/>
</dbReference>
<evidence type="ECO:0000313" key="6">
    <source>
        <dbReference type="EMBL" id="KAA8909577.1"/>
    </source>
</evidence>
<dbReference type="CDD" id="cd14008">
    <property type="entry name" value="STKc_LKB1_CaMKK"/>
    <property type="match status" value="1"/>
</dbReference>
<dbReference type="PROSITE" id="PS00108">
    <property type="entry name" value="PROTEIN_KINASE_ST"/>
    <property type="match status" value="1"/>
</dbReference>
<feature type="compositionally biased region" description="Low complexity" evidence="4">
    <location>
        <begin position="1"/>
        <end position="20"/>
    </location>
</feature>
<sequence length="515" mass="57479">MLAPDEAPPAAATAAAAASPQLSREQPVRHISAPVVGVLRHHRRTPSIGRAPIKETLDASFSYDDDEEGGGVRINQYVLKEEIGRGSFGAVHLAEDQLGNKYAVKEFSKSKLRRRSQSLLLRQPGRRLGFLDAQGHRRSASELYQEQEGGNPLFLIREEIAILKKLDHENIVNLIEVLDDPEGDSLYMVLEWCEKGVVMNVDLDKTAKPYPEEQCRLWFRDMILGIEYLHAQGIVHRDIKPDNLLLTANEVLKIVDFGVSEMFEKNVPMMTAKSAGSPAFFPPELCVAGHGDISGTAADIWSMGVTLYCLLFGRLPFSNHNIIELCDSIKHDDVRLPDDVDPELADLLHKILEKDPAKRIKMPELREHPWVTRGGEDRLLPTEENTADFIMPTQEEMETAITKSIHNVMAVVRAVRKLKRLTLSRFKPAANVPLPHVDATRRTQSLNLDERGHHQQELSAAGHNKEISLDTLVDALPSEVELDSPRIPGTESHPAVEVQMADSTDLRGESRVVPE</sequence>
<feature type="binding site" evidence="3">
    <location>
        <position position="105"/>
    </location>
    <ligand>
        <name>ATP</name>
        <dbReference type="ChEBI" id="CHEBI:30616"/>
    </ligand>
</feature>
<dbReference type="InterPro" id="IPR011009">
    <property type="entry name" value="Kinase-like_dom_sf"/>
</dbReference>
<dbReference type="OrthoDB" id="68483at2759"/>
<gene>
    <name evidence="6" type="ORF">FN846DRAFT_1008645</name>
</gene>
<dbReference type="Proteomes" id="UP000326924">
    <property type="component" value="Unassembled WGS sequence"/>
</dbReference>
<dbReference type="InterPro" id="IPR017441">
    <property type="entry name" value="Protein_kinase_ATP_BS"/>
</dbReference>
<dbReference type="PANTHER" id="PTHR24346">
    <property type="entry name" value="MAP/MICROTUBULE AFFINITY-REGULATING KINASE"/>
    <property type="match status" value="1"/>
</dbReference>
<evidence type="ECO:0000256" key="1">
    <source>
        <dbReference type="ARBA" id="ARBA00022741"/>
    </source>
</evidence>
<dbReference type="FunCoup" id="A0A5J5F1X9">
    <property type="interactions" value="337"/>
</dbReference>
<keyword evidence="6" id="KW-0418">Kinase</keyword>